<gene>
    <name evidence="1" type="ORF">I4F81_011157</name>
</gene>
<evidence type="ECO:0000313" key="2">
    <source>
        <dbReference type="Proteomes" id="UP000798662"/>
    </source>
</evidence>
<evidence type="ECO:0000313" key="1">
    <source>
        <dbReference type="EMBL" id="KAK1868673.1"/>
    </source>
</evidence>
<dbReference type="Proteomes" id="UP000798662">
    <property type="component" value="Chromosome 3"/>
</dbReference>
<organism evidence="1 2">
    <name type="scientific">Pyropia yezoensis</name>
    <name type="common">Susabi-nori</name>
    <name type="synonym">Porphyra yezoensis</name>
    <dbReference type="NCBI Taxonomy" id="2788"/>
    <lineage>
        <taxon>Eukaryota</taxon>
        <taxon>Rhodophyta</taxon>
        <taxon>Bangiophyceae</taxon>
        <taxon>Bangiales</taxon>
        <taxon>Bangiaceae</taxon>
        <taxon>Pyropia</taxon>
    </lineage>
</organism>
<accession>A0ACC3CF09</accession>
<keyword evidence="2" id="KW-1185">Reference proteome</keyword>
<proteinExistence type="predicted"/>
<reference evidence="1" key="1">
    <citation type="submission" date="2019-11" db="EMBL/GenBank/DDBJ databases">
        <title>Nori genome reveals adaptations in red seaweeds to the harsh intertidal environment.</title>
        <authorList>
            <person name="Wang D."/>
            <person name="Mao Y."/>
        </authorList>
    </citation>
    <scope>NUCLEOTIDE SEQUENCE</scope>
    <source>
        <tissue evidence="1">Gametophyte</tissue>
    </source>
</reference>
<sequence length="277" mass="28573">MVVSGHRNQSSGPGLCWGGWEREDSQNASALSAGERRLAARWAALADPPRRLFARLFRRAAAASGGVTREAAAAYPEIDVPAAAAALVGSGLAARPGWRGAAAVVPALRLAELRDAARRAAPDGPALAALGRAALVDRLLAALPPPSPGGGITVQPLPPPPPVAPPVTPDRGGAAAGAPDVDAVVTGREWAAAVALGGVAEAELRRFWRPAGWGEGWEEEGGDDGDDNEDNNDNHMDDADDSDVDATFMGFVGRGLDVDGDKFKEEPPSTSLHATRR</sequence>
<dbReference type="EMBL" id="CM020620">
    <property type="protein sequence ID" value="KAK1868673.1"/>
    <property type="molecule type" value="Genomic_DNA"/>
</dbReference>
<comment type="caution">
    <text evidence="1">The sequence shown here is derived from an EMBL/GenBank/DDBJ whole genome shotgun (WGS) entry which is preliminary data.</text>
</comment>
<protein>
    <submittedName>
        <fullName evidence="1">Uncharacterized protein</fullName>
    </submittedName>
</protein>
<name>A0ACC3CF09_PYRYE</name>